<feature type="region of interest" description="Disordered" evidence="1">
    <location>
        <begin position="97"/>
        <end position="118"/>
    </location>
</feature>
<evidence type="ECO:0000313" key="3">
    <source>
        <dbReference type="Proteomes" id="UP001595923"/>
    </source>
</evidence>
<proteinExistence type="predicted"/>
<accession>A0ABV9DWE2</accession>
<feature type="compositionally biased region" description="Polar residues" evidence="1">
    <location>
        <begin position="108"/>
        <end position="118"/>
    </location>
</feature>
<name>A0ABV9DWE2_9ACTN</name>
<gene>
    <name evidence="2" type="ORF">ACFO4E_10380</name>
</gene>
<dbReference type="RefSeq" id="WP_378573316.1">
    <property type="nucleotide sequence ID" value="NZ_JBHSFQ010000007.1"/>
</dbReference>
<evidence type="ECO:0000313" key="2">
    <source>
        <dbReference type="EMBL" id="MFC4562260.1"/>
    </source>
</evidence>
<reference evidence="3" key="1">
    <citation type="journal article" date="2019" name="Int. J. Syst. Evol. Microbiol.">
        <title>The Global Catalogue of Microorganisms (GCM) 10K type strain sequencing project: providing services to taxonomists for standard genome sequencing and annotation.</title>
        <authorList>
            <consortium name="The Broad Institute Genomics Platform"/>
            <consortium name="The Broad Institute Genome Sequencing Center for Infectious Disease"/>
            <person name="Wu L."/>
            <person name="Ma J."/>
        </authorList>
    </citation>
    <scope>NUCLEOTIDE SEQUENCE [LARGE SCALE GENOMIC DNA]</scope>
    <source>
        <strain evidence="3">XZYJ18</strain>
    </source>
</reference>
<dbReference type="Proteomes" id="UP001595923">
    <property type="component" value="Unassembled WGS sequence"/>
</dbReference>
<evidence type="ECO:0000256" key="1">
    <source>
        <dbReference type="SAM" id="MobiDB-lite"/>
    </source>
</evidence>
<organism evidence="2 3">
    <name type="scientific">Nocardiopsis mangrovi</name>
    <dbReference type="NCBI Taxonomy" id="1179818"/>
    <lineage>
        <taxon>Bacteria</taxon>
        <taxon>Bacillati</taxon>
        <taxon>Actinomycetota</taxon>
        <taxon>Actinomycetes</taxon>
        <taxon>Streptosporangiales</taxon>
        <taxon>Nocardiopsidaceae</taxon>
        <taxon>Nocardiopsis</taxon>
    </lineage>
</organism>
<comment type="caution">
    <text evidence="2">The sequence shown here is derived from an EMBL/GenBank/DDBJ whole genome shotgun (WGS) entry which is preliminary data.</text>
</comment>
<dbReference type="EMBL" id="JBHSFQ010000007">
    <property type="protein sequence ID" value="MFC4562260.1"/>
    <property type="molecule type" value="Genomic_DNA"/>
</dbReference>
<protein>
    <submittedName>
        <fullName evidence="2">Uncharacterized protein</fullName>
    </submittedName>
</protein>
<keyword evidence="3" id="KW-1185">Reference proteome</keyword>
<sequence>MPHEFLSDEQIARYGPFPAEVSADEPEQFFRLDSQARDMVAVTGPGRCPGTTAGRPSGGRYRTVQGFIELLCAGLEGPSALVTSWEVPLRRIRIRRRPGGTAHRPLPESTSHVVRSNL</sequence>